<keyword evidence="2" id="KW-1185">Reference proteome</keyword>
<evidence type="ECO:0000313" key="1">
    <source>
        <dbReference type="EMBL" id="ELZ17616.1"/>
    </source>
</evidence>
<dbReference type="STRING" id="1230457.C476_15108"/>
<comment type="caution">
    <text evidence="1">The sequence shown here is derived from an EMBL/GenBank/DDBJ whole genome shotgun (WGS) entry which is preliminary data.</text>
</comment>
<dbReference type="InterPro" id="IPR055945">
    <property type="entry name" value="DUF7523"/>
</dbReference>
<gene>
    <name evidence="1" type="ORF">C476_15108</name>
</gene>
<dbReference type="eggNOG" id="arCOG04645">
    <property type="taxonomic scope" value="Archaea"/>
</dbReference>
<dbReference type="AlphaFoldDB" id="M0C2V4"/>
<reference evidence="1 2" key="1">
    <citation type="journal article" date="2014" name="PLoS Genet.">
        <title>Phylogenetically driven sequencing of extremely halophilic archaea reveals strategies for static and dynamic osmo-response.</title>
        <authorList>
            <person name="Becker E.A."/>
            <person name="Seitzer P.M."/>
            <person name="Tritt A."/>
            <person name="Larsen D."/>
            <person name="Krusor M."/>
            <person name="Yao A.I."/>
            <person name="Wu D."/>
            <person name="Madern D."/>
            <person name="Eisen J.A."/>
            <person name="Darling A.E."/>
            <person name="Facciotti M.T."/>
        </authorList>
    </citation>
    <scope>NUCLEOTIDE SEQUENCE [LARGE SCALE GENOMIC DNA]</scope>
    <source>
        <strain evidence="1 2">JCM 13563</strain>
    </source>
</reference>
<dbReference type="Proteomes" id="UP000011615">
    <property type="component" value="Unassembled WGS sequence"/>
</dbReference>
<dbReference type="PATRIC" id="fig|1230457.4.peg.3036"/>
<evidence type="ECO:0000313" key="2">
    <source>
        <dbReference type="Proteomes" id="UP000011615"/>
    </source>
</evidence>
<dbReference type="Pfam" id="PF24367">
    <property type="entry name" value="DUF7523"/>
    <property type="match status" value="1"/>
</dbReference>
<proteinExistence type="predicted"/>
<protein>
    <submittedName>
        <fullName evidence="1">Uncharacterized protein</fullName>
    </submittedName>
</protein>
<sequence>MQIDPDVALLEVDLGDRGVAAVPLDLGEVAAKEQRDRFANGVLGGLVRLGLAHDCDEGLERYILSGIGPCDRNQSGDDGDFMPARDAVPDMSLAAETRRAVDRRPFLRTALRAGVVNYTAAARSLAVDGETDAIATALRRYAEELPAYETESRDVRVRMESGIGPLEDASGDADALLTVGGQAFGPVDGDQTAIVADGDVDSAALAAVLARLTAEELSPTAAGVAGNALVIVVERLEGANALRAVEDALERVGAQSG</sequence>
<dbReference type="EMBL" id="AOIT01000059">
    <property type="protein sequence ID" value="ELZ17616.1"/>
    <property type="molecule type" value="Genomic_DNA"/>
</dbReference>
<organism evidence="1 2">
    <name type="scientific">Natrinema limicola JCM 13563</name>
    <dbReference type="NCBI Taxonomy" id="1230457"/>
    <lineage>
        <taxon>Archaea</taxon>
        <taxon>Methanobacteriati</taxon>
        <taxon>Methanobacteriota</taxon>
        <taxon>Stenosarchaea group</taxon>
        <taxon>Halobacteria</taxon>
        <taxon>Halobacteriales</taxon>
        <taxon>Natrialbaceae</taxon>
        <taxon>Natrinema</taxon>
    </lineage>
</organism>
<name>M0C2V4_9EURY</name>
<accession>M0C2V4</accession>